<sequence length="292" mass="31977">MAVARRSFGLLVAVLMTFSQSSLGFKFAFNGFKSQSELFIVTESNWEYNLVNESCYTLVWPPDRSVGRLLYPQAVSMRELGSSAVMSFSTTFIFQIYQHPAYVGKGSGFTFLMVPNNSTIGAPNDFLGLITTTTDTVAKDVASDEQTFGVEFDTYQNPEFNDENDNHIGLDFASMNSTVSFKPVIPLVTESETVYHQVWIDYSQNQSTMDIYLAVYQAWVVKPAVPSVSWPNVDLSLLSEPTFVGFSAAIGTTGADRHSIFAWSFSNEGEAPPISLAKDAPPSGPSPAPLVG</sequence>
<evidence type="ECO:0000313" key="7">
    <source>
        <dbReference type="Proteomes" id="UP000822688"/>
    </source>
</evidence>
<dbReference type="InterPro" id="IPR050258">
    <property type="entry name" value="Leguminous_Lectin"/>
</dbReference>
<evidence type="ECO:0000313" key="6">
    <source>
        <dbReference type="EMBL" id="KAG0588209.1"/>
    </source>
</evidence>
<name>A0A8T0IZ87_CERPU</name>
<dbReference type="PANTHER" id="PTHR32401:SF48">
    <property type="entry name" value="LEGUME LECTIN DOMAIN-CONTAINING PROTEIN"/>
    <property type="match status" value="1"/>
</dbReference>
<dbReference type="Gene3D" id="2.60.120.200">
    <property type="match status" value="1"/>
</dbReference>
<feature type="domain" description="Legume lectin" evidence="5">
    <location>
        <begin position="26"/>
        <end position="277"/>
    </location>
</feature>
<feature type="chain" id="PRO_5036435092" description="Legume lectin domain-containing protein" evidence="4">
    <location>
        <begin position="25"/>
        <end position="292"/>
    </location>
</feature>
<dbReference type="PANTHER" id="PTHR32401">
    <property type="entry name" value="CONCANAVALIN A-LIKE LECTIN FAMILY PROTEIN"/>
    <property type="match status" value="1"/>
</dbReference>
<proteinExistence type="inferred from homology"/>
<comment type="caution">
    <text evidence="6">The sequence shown here is derived from an EMBL/GenBank/DDBJ whole genome shotgun (WGS) entry which is preliminary data.</text>
</comment>
<feature type="compositionally biased region" description="Pro residues" evidence="3">
    <location>
        <begin position="282"/>
        <end position="292"/>
    </location>
</feature>
<evidence type="ECO:0000256" key="2">
    <source>
        <dbReference type="ARBA" id="ARBA00022734"/>
    </source>
</evidence>
<dbReference type="Proteomes" id="UP000822688">
    <property type="component" value="Chromosome 2"/>
</dbReference>
<evidence type="ECO:0000259" key="5">
    <source>
        <dbReference type="Pfam" id="PF00139"/>
    </source>
</evidence>
<keyword evidence="4" id="KW-0732">Signal</keyword>
<reference evidence="6" key="1">
    <citation type="submission" date="2020-06" db="EMBL/GenBank/DDBJ databases">
        <title>WGS assembly of Ceratodon purpureus strain R40.</title>
        <authorList>
            <person name="Carey S.B."/>
            <person name="Jenkins J."/>
            <person name="Shu S."/>
            <person name="Lovell J.T."/>
            <person name="Sreedasyam A."/>
            <person name="Maumus F."/>
            <person name="Tiley G.P."/>
            <person name="Fernandez-Pozo N."/>
            <person name="Barry K."/>
            <person name="Chen C."/>
            <person name="Wang M."/>
            <person name="Lipzen A."/>
            <person name="Daum C."/>
            <person name="Saski C.A."/>
            <person name="Payton A.C."/>
            <person name="Mcbreen J.C."/>
            <person name="Conrad R.E."/>
            <person name="Kollar L.M."/>
            <person name="Olsson S."/>
            <person name="Huttunen S."/>
            <person name="Landis J.B."/>
            <person name="Wickett N.J."/>
            <person name="Johnson M.G."/>
            <person name="Rensing S.A."/>
            <person name="Grimwood J."/>
            <person name="Schmutz J."/>
            <person name="Mcdaniel S.F."/>
        </authorList>
    </citation>
    <scope>NUCLEOTIDE SEQUENCE</scope>
    <source>
        <strain evidence="6">R40</strain>
    </source>
</reference>
<protein>
    <recommendedName>
        <fullName evidence="5">Legume lectin domain-containing protein</fullName>
    </recommendedName>
</protein>
<dbReference type="SUPFAM" id="SSF49899">
    <property type="entry name" value="Concanavalin A-like lectins/glucanases"/>
    <property type="match status" value="1"/>
</dbReference>
<accession>A0A8T0IZ87</accession>
<gene>
    <name evidence="6" type="ORF">KC19_2G225300</name>
</gene>
<dbReference type="EMBL" id="CM026422">
    <property type="protein sequence ID" value="KAG0588210.1"/>
    <property type="molecule type" value="Genomic_DNA"/>
</dbReference>
<dbReference type="EMBL" id="CM026422">
    <property type="protein sequence ID" value="KAG0588209.1"/>
    <property type="molecule type" value="Genomic_DNA"/>
</dbReference>
<dbReference type="CDD" id="cd06899">
    <property type="entry name" value="lectin_legume_LecRK_Arcelin_ConA"/>
    <property type="match status" value="1"/>
</dbReference>
<keyword evidence="7" id="KW-1185">Reference proteome</keyword>
<dbReference type="InterPro" id="IPR001220">
    <property type="entry name" value="Legume_lectin_dom"/>
</dbReference>
<evidence type="ECO:0000256" key="4">
    <source>
        <dbReference type="SAM" id="SignalP"/>
    </source>
</evidence>
<feature type="signal peptide" evidence="4">
    <location>
        <begin position="1"/>
        <end position="24"/>
    </location>
</feature>
<keyword evidence="2" id="KW-0430">Lectin</keyword>
<organism evidence="6 7">
    <name type="scientific">Ceratodon purpureus</name>
    <name type="common">Fire moss</name>
    <name type="synonym">Dicranum purpureum</name>
    <dbReference type="NCBI Taxonomy" id="3225"/>
    <lineage>
        <taxon>Eukaryota</taxon>
        <taxon>Viridiplantae</taxon>
        <taxon>Streptophyta</taxon>
        <taxon>Embryophyta</taxon>
        <taxon>Bryophyta</taxon>
        <taxon>Bryophytina</taxon>
        <taxon>Bryopsida</taxon>
        <taxon>Dicranidae</taxon>
        <taxon>Pseudoditrichales</taxon>
        <taxon>Ditrichaceae</taxon>
        <taxon>Ceratodon</taxon>
    </lineage>
</organism>
<dbReference type="AlphaFoldDB" id="A0A8T0IZ87"/>
<comment type="similarity">
    <text evidence="1">Belongs to the leguminous lectin family.</text>
</comment>
<evidence type="ECO:0000256" key="3">
    <source>
        <dbReference type="SAM" id="MobiDB-lite"/>
    </source>
</evidence>
<feature type="region of interest" description="Disordered" evidence="3">
    <location>
        <begin position="272"/>
        <end position="292"/>
    </location>
</feature>
<dbReference type="Pfam" id="PF00139">
    <property type="entry name" value="Lectin_legB"/>
    <property type="match status" value="1"/>
</dbReference>
<dbReference type="InterPro" id="IPR013320">
    <property type="entry name" value="ConA-like_dom_sf"/>
</dbReference>
<evidence type="ECO:0000256" key="1">
    <source>
        <dbReference type="ARBA" id="ARBA00007606"/>
    </source>
</evidence>
<dbReference type="GO" id="GO:0030246">
    <property type="term" value="F:carbohydrate binding"/>
    <property type="evidence" value="ECO:0007669"/>
    <property type="project" value="UniProtKB-KW"/>
</dbReference>